<dbReference type="AlphaFoldDB" id="A0A6G4V5F0"/>
<accession>A0A6G4V5F0</accession>
<sequence>MANTAQVEGYAEDGYDAVRRVFEKLLAVGRETGAGLSVRRDGREVVRLNGGWTDAERRHPWQSDTLVMPYSLSKAFAALAALAAVRRGAPGLDEPIATYWREYGRHGKDRTTLRHVLTHQAGQPRFPESAAGLDLLDEAGLRKSLADAAPEYAPGTGLGEHALTYGHLIDGILRAGAGTTLGDVFNDVVRPALGLDAWFGVPTHALPRVADLEYAHPDWPVELPAAPWLQIPAGVLDVERMNSTAWRQSVFGGVNLHASATSVAEFFSHLTSTDGPLRELLGPELHTEYISSQVTGYDEVFGSGTRLTWTLGFLRDKGKIAKGGIGGSAAWWSLRHGHACAYLTHRLDDHSRAAEIAAALGDDLTVVHDG</sequence>
<evidence type="ECO:0000259" key="1">
    <source>
        <dbReference type="Pfam" id="PF00144"/>
    </source>
</evidence>
<keyword evidence="3" id="KW-1185">Reference proteome</keyword>
<dbReference type="Pfam" id="PF00144">
    <property type="entry name" value="Beta-lactamase"/>
    <property type="match status" value="1"/>
</dbReference>
<name>A0A6G4V5F0_9ACTN</name>
<protein>
    <submittedName>
        <fullName evidence="2">Beta-lactamase family protein</fullName>
    </submittedName>
</protein>
<dbReference type="InterPro" id="IPR012338">
    <property type="entry name" value="Beta-lactam/transpept-like"/>
</dbReference>
<dbReference type="PANTHER" id="PTHR43319">
    <property type="entry name" value="BETA-LACTAMASE-RELATED"/>
    <property type="match status" value="1"/>
</dbReference>
<dbReference type="Gene3D" id="3.40.710.10">
    <property type="entry name" value="DD-peptidase/beta-lactamase superfamily"/>
    <property type="match status" value="1"/>
</dbReference>
<dbReference type="EMBL" id="JAAKZY010000045">
    <property type="protein sequence ID" value="NGO09145.1"/>
    <property type="molecule type" value="Genomic_DNA"/>
</dbReference>
<dbReference type="InterPro" id="IPR001466">
    <property type="entry name" value="Beta-lactam-related"/>
</dbReference>
<evidence type="ECO:0000313" key="2">
    <source>
        <dbReference type="EMBL" id="NGO09145.1"/>
    </source>
</evidence>
<dbReference type="SUPFAM" id="SSF56601">
    <property type="entry name" value="beta-lactamase/transpeptidase-like"/>
    <property type="match status" value="1"/>
</dbReference>
<proteinExistence type="predicted"/>
<dbReference type="InterPro" id="IPR052907">
    <property type="entry name" value="Beta-lactamase/esterase"/>
</dbReference>
<dbReference type="PANTHER" id="PTHR43319:SF3">
    <property type="entry name" value="BETA-LACTAMASE-RELATED DOMAIN-CONTAINING PROTEIN"/>
    <property type="match status" value="1"/>
</dbReference>
<feature type="domain" description="Beta-lactamase-related" evidence="1">
    <location>
        <begin position="18"/>
        <end position="357"/>
    </location>
</feature>
<reference evidence="2 3" key="1">
    <citation type="submission" date="2020-02" db="EMBL/GenBank/DDBJ databases">
        <title>Whole-genome analyses of novel actinobacteria.</title>
        <authorList>
            <person name="Sahin N."/>
            <person name="Gencbay T."/>
        </authorList>
    </citation>
    <scope>NUCLEOTIDE SEQUENCE [LARGE SCALE GENOMIC DNA]</scope>
    <source>
        <strain evidence="2 3">HC44</strain>
    </source>
</reference>
<organism evidence="2 3">
    <name type="scientific">Streptomyces scabichelini</name>
    <dbReference type="NCBI Taxonomy" id="2711217"/>
    <lineage>
        <taxon>Bacteria</taxon>
        <taxon>Bacillati</taxon>
        <taxon>Actinomycetota</taxon>
        <taxon>Actinomycetes</taxon>
        <taxon>Kitasatosporales</taxon>
        <taxon>Streptomycetaceae</taxon>
        <taxon>Streptomyces</taxon>
    </lineage>
</organism>
<evidence type="ECO:0000313" key="3">
    <source>
        <dbReference type="Proteomes" id="UP000472335"/>
    </source>
</evidence>
<dbReference type="RefSeq" id="WP_165259822.1">
    <property type="nucleotide sequence ID" value="NZ_JAAKZY010000045.1"/>
</dbReference>
<gene>
    <name evidence="2" type="ORF">G5C60_16435</name>
</gene>
<comment type="caution">
    <text evidence="2">The sequence shown here is derived from an EMBL/GenBank/DDBJ whole genome shotgun (WGS) entry which is preliminary data.</text>
</comment>
<dbReference type="Proteomes" id="UP000472335">
    <property type="component" value="Unassembled WGS sequence"/>
</dbReference>